<comment type="caution">
    <text evidence="1">The sequence shown here is derived from an EMBL/GenBank/DDBJ whole genome shotgun (WGS) entry which is preliminary data.</text>
</comment>
<proteinExistence type="predicted"/>
<gene>
    <name evidence="1" type="ORF">MLD38_003561</name>
</gene>
<reference evidence="2" key="1">
    <citation type="journal article" date="2023" name="Front. Plant Sci.">
        <title>Chromosomal-level genome assembly of Melastoma candidum provides insights into trichome evolution.</title>
        <authorList>
            <person name="Zhong Y."/>
            <person name="Wu W."/>
            <person name="Sun C."/>
            <person name="Zou P."/>
            <person name="Liu Y."/>
            <person name="Dai S."/>
            <person name="Zhou R."/>
        </authorList>
    </citation>
    <scope>NUCLEOTIDE SEQUENCE [LARGE SCALE GENOMIC DNA]</scope>
</reference>
<accession>A0ACB9S7I4</accession>
<keyword evidence="2" id="KW-1185">Reference proteome</keyword>
<dbReference type="Proteomes" id="UP001057402">
    <property type="component" value="Chromosome 2"/>
</dbReference>
<evidence type="ECO:0000313" key="1">
    <source>
        <dbReference type="EMBL" id="KAI4385548.1"/>
    </source>
</evidence>
<sequence>MPSSLRLPTFVSLSAFLLLRFVYCADAYSIGVNYGALADNLPQPSAVANFLASKTTIDRVKLFDANPDMLRAFAGTNILLTITVPNSNIIPLVDPAAARSFVSSQILPFYPSTRIYRVAVGNEVMATSDKTLIAKTLPAMKSIRAALVAANITSIEVTTPHSLGILSASEPPSTGRFRRGYDKVILAPILQFHRDTASAFMVNPYPYFGYTAKTLDYALFKPNAGIFDAATGVNYTNMFDAQMDAVYTAMKRLGYGDVKIAVGETGWPSQGDGDRPELNPENAARYNGNLIRHVSSGKGTPLMPGRKFETYLFALFNEDLKPSTSERNFGLFRPDFTPVYDVGVSRDGQSASPAPASPAAPSTGVRKWCVPTPTATDQQLQSNLDYSCSRVDCRAIQKDGRCFEPNTLRSHTAYAMNAYYQAFGRNDYDCDFGKTGTIVTVDPSYQACTYPYAGQAVKLQEQKTVNGVLGESKKGPMCMWLGLLLVLGCLV</sequence>
<protein>
    <submittedName>
        <fullName evidence="1">Uncharacterized protein</fullName>
    </submittedName>
</protein>
<evidence type="ECO:0000313" key="2">
    <source>
        <dbReference type="Proteomes" id="UP001057402"/>
    </source>
</evidence>
<dbReference type="EMBL" id="CM042881">
    <property type="protein sequence ID" value="KAI4385548.1"/>
    <property type="molecule type" value="Genomic_DNA"/>
</dbReference>
<organism evidence="1 2">
    <name type="scientific">Melastoma candidum</name>
    <dbReference type="NCBI Taxonomy" id="119954"/>
    <lineage>
        <taxon>Eukaryota</taxon>
        <taxon>Viridiplantae</taxon>
        <taxon>Streptophyta</taxon>
        <taxon>Embryophyta</taxon>
        <taxon>Tracheophyta</taxon>
        <taxon>Spermatophyta</taxon>
        <taxon>Magnoliopsida</taxon>
        <taxon>eudicotyledons</taxon>
        <taxon>Gunneridae</taxon>
        <taxon>Pentapetalae</taxon>
        <taxon>rosids</taxon>
        <taxon>malvids</taxon>
        <taxon>Myrtales</taxon>
        <taxon>Melastomataceae</taxon>
        <taxon>Melastomatoideae</taxon>
        <taxon>Melastomateae</taxon>
        <taxon>Melastoma</taxon>
    </lineage>
</organism>
<name>A0ACB9S7I4_9MYRT</name>